<name>A0A3B6LV01_WHEAT</name>
<dbReference type="Gramene" id="TraesCS5B03G1182600.1">
    <property type="protein sequence ID" value="TraesCS5B03G1182600.1.CDS"/>
    <property type="gene ID" value="TraesCS5B03G1182600"/>
</dbReference>
<feature type="region of interest" description="Disordered" evidence="1">
    <location>
        <begin position="90"/>
        <end position="117"/>
    </location>
</feature>
<feature type="region of interest" description="Disordered" evidence="1">
    <location>
        <begin position="1"/>
        <end position="20"/>
    </location>
</feature>
<feature type="compositionally biased region" description="Gly residues" evidence="1">
    <location>
        <begin position="94"/>
        <end position="114"/>
    </location>
</feature>
<reference evidence="3" key="1">
    <citation type="submission" date="2018-08" db="EMBL/GenBank/DDBJ databases">
        <authorList>
            <person name="Rossello M."/>
        </authorList>
    </citation>
    <scope>NUCLEOTIDE SEQUENCE [LARGE SCALE GENOMIC DNA]</scope>
    <source>
        <strain evidence="3">cv. Chinese Spring</strain>
    </source>
</reference>
<dbReference type="Gramene" id="TraesJAG5B03G02993400.1">
    <property type="protein sequence ID" value="TraesJAG5B03G02993400.1"/>
    <property type="gene ID" value="TraesJAG5B03G02993400"/>
</dbReference>
<dbReference type="PANTHER" id="PTHR46410:SF10">
    <property type="entry name" value="AT-RICH INTERACTIVE DOMAIN-CONTAINING PROTEIN 2"/>
    <property type="match status" value="1"/>
</dbReference>
<organism evidence="3">
    <name type="scientific">Triticum aestivum</name>
    <name type="common">Wheat</name>
    <dbReference type="NCBI Taxonomy" id="4565"/>
    <lineage>
        <taxon>Eukaryota</taxon>
        <taxon>Viridiplantae</taxon>
        <taxon>Streptophyta</taxon>
        <taxon>Embryophyta</taxon>
        <taxon>Tracheophyta</taxon>
        <taxon>Spermatophyta</taxon>
        <taxon>Magnoliopsida</taxon>
        <taxon>Liliopsida</taxon>
        <taxon>Poales</taxon>
        <taxon>Poaceae</taxon>
        <taxon>BOP clade</taxon>
        <taxon>Pooideae</taxon>
        <taxon>Triticodae</taxon>
        <taxon>Triticeae</taxon>
        <taxon>Triticinae</taxon>
        <taxon>Triticum</taxon>
    </lineage>
</organism>
<keyword evidence="2" id="KW-0812">Transmembrane</keyword>
<feature type="region of interest" description="Disordered" evidence="1">
    <location>
        <begin position="176"/>
        <end position="217"/>
    </location>
</feature>
<feature type="compositionally biased region" description="Gly residues" evidence="1">
    <location>
        <begin position="198"/>
        <end position="216"/>
    </location>
</feature>
<dbReference type="PANTHER" id="PTHR46410">
    <property type="entry name" value="AT-RICH INTERACTIVE DOMAIN-CONTAINING PROTEIN 2"/>
    <property type="match status" value="1"/>
</dbReference>
<keyword evidence="4" id="KW-1185">Reference proteome</keyword>
<reference evidence="3" key="2">
    <citation type="submission" date="2018-10" db="UniProtKB">
        <authorList>
            <consortium name="EnsemblPlants"/>
        </authorList>
    </citation>
    <scope>IDENTIFICATION</scope>
</reference>
<evidence type="ECO:0008006" key="5">
    <source>
        <dbReference type="Google" id="ProtNLM"/>
    </source>
</evidence>
<feature type="transmembrane region" description="Helical" evidence="2">
    <location>
        <begin position="63"/>
        <end position="84"/>
    </location>
</feature>
<keyword evidence="2" id="KW-0472">Membrane</keyword>
<evidence type="ECO:0000256" key="1">
    <source>
        <dbReference type="SAM" id="MobiDB-lite"/>
    </source>
</evidence>
<keyword evidence="2" id="KW-1133">Transmembrane helix</keyword>
<evidence type="ECO:0000313" key="3">
    <source>
        <dbReference type="EnsemblPlants" id="TraesCS5B02G485800.1"/>
    </source>
</evidence>
<dbReference type="Gramene" id="TraesLAC5B03G02950570.1">
    <property type="protein sequence ID" value="TraesLAC5B03G02950570.1"/>
    <property type="gene ID" value="TraesLAC5B03G02950570"/>
</dbReference>
<feature type="region of interest" description="Disordered" evidence="1">
    <location>
        <begin position="460"/>
        <end position="503"/>
    </location>
</feature>
<dbReference type="Gramene" id="TraesCS5B02G485800.1">
    <property type="protein sequence ID" value="TraesCS5B02G485800.1"/>
    <property type="gene ID" value="TraesCS5B02G485800"/>
</dbReference>
<dbReference type="Gramene" id="TraesCAD_scaffold_003985_01G000100.1">
    <property type="protein sequence ID" value="TraesCAD_scaffold_003985_01G000100.1"/>
    <property type="gene ID" value="TraesCAD_scaffold_003985_01G000100"/>
</dbReference>
<dbReference type="Gramene" id="TraesSTA5B03G02987040.1">
    <property type="protein sequence ID" value="TraesSTA5B03G02987040.1"/>
    <property type="gene ID" value="TraesSTA5B03G02987040"/>
</dbReference>
<dbReference type="EnsemblPlants" id="TraesCS5B02G485800.1">
    <property type="protein sequence ID" value="TraesCS5B02G485800.1"/>
    <property type="gene ID" value="TraesCS5B02G485800"/>
</dbReference>
<sequence length="503" mass="54304">MQVSLLRSMRPQPENTRGGDCSALEFAEPRLGPVLLVTREDLEQFDTRDWEEYFRASSAARPFPVEVALVIALAALSLVFAVMATKARKRRRGGAGGGGGGRSGSGGGGGGSPRRGGLLSLVPRRGAALLTRRAFEDAGTPKGLAEADGVLWLARGRVRAEIELTQRMIAGLRQARSDSQEGAAPKIISTKARKRRGGGGGGRGGGTSSGGGGGGLLPLVPRHAGKRNGLAEADAAVWLARVVATGMRGRGRAHIEPTQKMIAGLRQARSKSHSQEGVAPKISNLSSYAQKRVRTVPVNHLAAIPEWKTAASEAEADDYKAATLAKLGTTVCRLNIDIPASDESEKMRKEVVDRCRCAHPGSEDCVRVHVGKARSWIKDQLGEEAFRNCGLDAMGEQVAELWASVDRKKLEDLDKLVPQNKPQKFMETALKELGQKETKDLAKYCYNVFLPRRLASLTRAEHKNDEAVDWEDEKSDQEDDRNDRSPRKKNKTSGSSSSTSCRK</sequence>
<dbReference type="STRING" id="4565.A0A3B6LV01"/>
<dbReference type="Gramene" id="TraesRN5B0101154400.1">
    <property type="protein sequence ID" value="TraesRN5B0101154400.1"/>
    <property type="gene ID" value="TraesRN5B0101154400"/>
</dbReference>
<proteinExistence type="predicted"/>
<accession>A0A3B6LV01</accession>
<dbReference type="Proteomes" id="UP000019116">
    <property type="component" value="Chromosome 5B"/>
</dbReference>
<feature type="compositionally biased region" description="Acidic residues" evidence="1">
    <location>
        <begin position="467"/>
        <end position="480"/>
    </location>
</feature>
<evidence type="ECO:0000256" key="2">
    <source>
        <dbReference type="SAM" id="Phobius"/>
    </source>
</evidence>
<feature type="compositionally biased region" description="Low complexity" evidence="1">
    <location>
        <begin position="492"/>
        <end position="503"/>
    </location>
</feature>
<dbReference type="AlphaFoldDB" id="A0A3B6LV01"/>
<evidence type="ECO:0000313" key="4">
    <source>
        <dbReference type="Proteomes" id="UP000019116"/>
    </source>
</evidence>
<protein>
    <recommendedName>
        <fullName evidence="5">ELM2 domain-containing protein</fullName>
    </recommendedName>
</protein>
<dbReference type="OrthoDB" id="1938526at2759"/>